<dbReference type="SUPFAM" id="SSF52172">
    <property type="entry name" value="CheY-like"/>
    <property type="match status" value="1"/>
</dbReference>
<dbReference type="AlphaFoldDB" id="A0A235H757"/>
<dbReference type="Pfam" id="PF00072">
    <property type="entry name" value="Response_reg"/>
    <property type="match status" value="1"/>
</dbReference>
<dbReference type="CDD" id="cd00156">
    <property type="entry name" value="REC"/>
    <property type="match status" value="1"/>
</dbReference>
<accession>A0A235H757</accession>
<dbReference type="Gene3D" id="3.40.50.2300">
    <property type="match status" value="1"/>
</dbReference>
<dbReference type="InterPro" id="IPR050595">
    <property type="entry name" value="Bact_response_regulator"/>
</dbReference>
<gene>
    <name evidence="4" type="ORF">CHT98_25030</name>
</gene>
<name>A0A235H757_AZOBR</name>
<dbReference type="PANTHER" id="PTHR44591:SF3">
    <property type="entry name" value="RESPONSE REGULATORY DOMAIN-CONTAINING PROTEIN"/>
    <property type="match status" value="1"/>
</dbReference>
<evidence type="ECO:0000313" key="4">
    <source>
        <dbReference type="EMBL" id="OYD81599.1"/>
    </source>
</evidence>
<dbReference type="GO" id="GO:0000160">
    <property type="term" value="P:phosphorelay signal transduction system"/>
    <property type="evidence" value="ECO:0007669"/>
    <property type="project" value="InterPro"/>
</dbReference>
<keyword evidence="1 2" id="KW-0597">Phosphoprotein</keyword>
<evidence type="ECO:0000259" key="3">
    <source>
        <dbReference type="PROSITE" id="PS50110"/>
    </source>
</evidence>
<dbReference type="SMART" id="SM00448">
    <property type="entry name" value="REC"/>
    <property type="match status" value="1"/>
</dbReference>
<feature type="domain" description="Response regulatory" evidence="3">
    <location>
        <begin position="16"/>
        <end position="132"/>
    </location>
</feature>
<dbReference type="InterPro" id="IPR001789">
    <property type="entry name" value="Sig_transdc_resp-reg_receiver"/>
</dbReference>
<dbReference type="PROSITE" id="PS50110">
    <property type="entry name" value="RESPONSE_REGULATORY"/>
    <property type="match status" value="1"/>
</dbReference>
<dbReference type="InterPro" id="IPR011006">
    <property type="entry name" value="CheY-like_superfamily"/>
</dbReference>
<sequence>MLILSRNPDVRTAMTTVLLIDDDPLILMALEWLMVEWGFHVVAAGSQEEASEKLGQSYPPALMVVDWRLPDSRTGADAIACIRSLLQQNIPAIIVTGELSNRPMRSVEDCGCLVLQKPVSPAMLKAVVDDVLSGIRKADLPPGNQGAVV</sequence>
<evidence type="ECO:0000256" key="2">
    <source>
        <dbReference type="PROSITE-ProRule" id="PRU00169"/>
    </source>
</evidence>
<feature type="modified residue" description="4-aspartylphosphate" evidence="2">
    <location>
        <position position="66"/>
    </location>
</feature>
<organism evidence="4 5">
    <name type="scientific">Azospirillum brasilense</name>
    <dbReference type="NCBI Taxonomy" id="192"/>
    <lineage>
        <taxon>Bacteria</taxon>
        <taxon>Pseudomonadati</taxon>
        <taxon>Pseudomonadota</taxon>
        <taxon>Alphaproteobacteria</taxon>
        <taxon>Rhodospirillales</taxon>
        <taxon>Azospirillaceae</taxon>
        <taxon>Azospirillum</taxon>
    </lineage>
</organism>
<comment type="caution">
    <text evidence="4">The sequence shown here is derived from an EMBL/GenBank/DDBJ whole genome shotgun (WGS) entry which is preliminary data.</text>
</comment>
<dbReference type="PANTHER" id="PTHR44591">
    <property type="entry name" value="STRESS RESPONSE REGULATOR PROTEIN 1"/>
    <property type="match status" value="1"/>
</dbReference>
<proteinExistence type="predicted"/>
<dbReference type="EMBL" id="NOWT01000031">
    <property type="protein sequence ID" value="OYD81599.1"/>
    <property type="molecule type" value="Genomic_DNA"/>
</dbReference>
<protein>
    <recommendedName>
        <fullName evidence="3">Response regulatory domain-containing protein</fullName>
    </recommendedName>
</protein>
<dbReference type="Proteomes" id="UP000215367">
    <property type="component" value="Unassembled WGS sequence"/>
</dbReference>
<evidence type="ECO:0000256" key="1">
    <source>
        <dbReference type="ARBA" id="ARBA00022553"/>
    </source>
</evidence>
<evidence type="ECO:0000313" key="5">
    <source>
        <dbReference type="Proteomes" id="UP000215367"/>
    </source>
</evidence>
<reference evidence="4 5" key="1">
    <citation type="submission" date="2017-07" db="EMBL/GenBank/DDBJ databases">
        <title>Whole genome sequence of Azospirillum brasilense 2A1, a potential biofertilizer strain.</title>
        <authorList>
            <person name="Fontana C.A."/>
            <person name="Toffoli L.M."/>
            <person name="Salazar S.M."/>
            <person name="Puglisi E."/>
            <person name="Pedraza R."/>
            <person name="Bassi D."/>
            <person name="Cocconcelli P.S."/>
        </authorList>
    </citation>
    <scope>NUCLEOTIDE SEQUENCE [LARGE SCALE GENOMIC DNA]</scope>
    <source>
        <strain evidence="4 5">2A1</strain>
    </source>
</reference>